<keyword evidence="5" id="KW-0520">NAD</keyword>
<evidence type="ECO:0000256" key="5">
    <source>
        <dbReference type="ARBA" id="ARBA00023027"/>
    </source>
</evidence>
<keyword evidence="2" id="KW-0433">Leucine-rich repeat</keyword>
<dbReference type="InterPro" id="IPR044974">
    <property type="entry name" value="Disease_R_plants"/>
</dbReference>
<dbReference type="EMBL" id="KE346148">
    <property type="protein sequence ID" value="EXC27508.1"/>
    <property type="molecule type" value="Genomic_DNA"/>
</dbReference>
<dbReference type="Gene3D" id="3.80.10.10">
    <property type="entry name" value="Ribonuclease Inhibitor"/>
    <property type="match status" value="2"/>
</dbReference>
<organism evidence="9 10">
    <name type="scientific">Morus notabilis</name>
    <dbReference type="NCBI Taxonomy" id="981085"/>
    <lineage>
        <taxon>Eukaryota</taxon>
        <taxon>Viridiplantae</taxon>
        <taxon>Streptophyta</taxon>
        <taxon>Embryophyta</taxon>
        <taxon>Tracheophyta</taxon>
        <taxon>Spermatophyta</taxon>
        <taxon>Magnoliopsida</taxon>
        <taxon>eudicotyledons</taxon>
        <taxon>Gunneridae</taxon>
        <taxon>Pentapetalae</taxon>
        <taxon>rosids</taxon>
        <taxon>fabids</taxon>
        <taxon>Rosales</taxon>
        <taxon>Moraceae</taxon>
        <taxon>Moreae</taxon>
        <taxon>Morus</taxon>
    </lineage>
</organism>
<comment type="catalytic activity">
    <reaction evidence="6">
        <text>NAD(+) + H2O = ADP-D-ribose + nicotinamide + H(+)</text>
        <dbReference type="Rhea" id="RHEA:16301"/>
        <dbReference type="ChEBI" id="CHEBI:15377"/>
        <dbReference type="ChEBI" id="CHEBI:15378"/>
        <dbReference type="ChEBI" id="CHEBI:17154"/>
        <dbReference type="ChEBI" id="CHEBI:57540"/>
        <dbReference type="ChEBI" id="CHEBI:57967"/>
        <dbReference type="EC" id="3.2.2.6"/>
    </reaction>
    <physiologicalReaction direction="left-to-right" evidence="6">
        <dbReference type="Rhea" id="RHEA:16302"/>
    </physiologicalReaction>
</comment>
<evidence type="ECO:0000256" key="6">
    <source>
        <dbReference type="ARBA" id="ARBA00047304"/>
    </source>
</evidence>
<proteinExistence type="predicted"/>
<keyword evidence="4" id="KW-0378">Hydrolase</keyword>
<dbReference type="InterPro" id="IPR011713">
    <property type="entry name" value="Leu-rich_rpt_3"/>
</dbReference>
<dbReference type="SUPFAM" id="SSF52200">
    <property type="entry name" value="Toll/Interleukin receptor TIR domain"/>
    <property type="match status" value="1"/>
</dbReference>
<dbReference type="Gene3D" id="1.10.8.430">
    <property type="entry name" value="Helical domain of apoptotic protease-activating factors"/>
    <property type="match status" value="1"/>
</dbReference>
<name>W9SGD4_9ROSA</name>
<dbReference type="GO" id="GO:0007165">
    <property type="term" value="P:signal transduction"/>
    <property type="evidence" value="ECO:0007669"/>
    <property type="project" value="InterPro"/>
</dbReference>
<dbReference type="Pfam" id="PF00931">
    <property type="entry name" value="NB-ARC"/>
    <property type="match status" value="1"/>
</dbReference>
<evidence type="ECO:0000259" key="8">
    <source>
        <dbReference type="PROSITE" id="PS50104"/>
    </source>
</evidence>
<dbReference type="PANTHER" id="PTHR11017:SF479">
    <property type="entry name" value="DISEASE RESISTANCE PROTEIN (TIR-NBS-LRR CLASS) FAMILY"/>
    <property type="match status" value="1"/>
</dbReference>
<dbReference type="PRINTS" id="PR00364">
    <property type="entry name" value="DISEASERSIST"/>
</dbReference>
<dbReference type="InterPro" id="IPR035897">
    <property type="entry name" value="Toll_tir_struct_dom_sf"/>
</dbReference>
<dbReference type="SMART" id="SM00382">
    <property type="entry name" value="AAA"/>
    <property type="match status" value="1"/>
</dbReference>
<dbReference type="GO" id="GO:0043531">
    <property type="term" value="F:ADP binding"/>
    <property type="evidence" value="ECO:0007669"/>
    <property type="project" value="InterPro"/>
</dbReference>
<dbReference type="Proteomes" id="UP000030645">
    <property type="component" value="Unassembled WGS sequence"/>
</dbReference>
<dbReference type="GO" id="GO:0006952">
    <property type="term" value="P:defense response"/>
    <property type="evidence" value="ECO:0007669"/>
    <property type="project" value="InterPro"/>
</dbReference>
<gene>
    <name evidence="9" type="ORF">L484_004580</name>
</gene>
<evidence type="ECO:0000256" key="4">
    <source>
        <dbReference type="ARBA" id="ARBA00022801"/>
    </source>
</evidence>
<dbReference type="FunFam" id="3.40.50.10140:FF:000007">
    <property type="entry name" value="Disease resistance protein (TIR-NBS-LRR class)"/>
    <property type="match status" value="1"/>
</dbReference>
<dbReference type="InterPro" id="IPR032675">
    <property type="entry name" value="LRR_dom_sf"/>
</dbReference>
<dbReference type="EC" id="3.2.2.6" evidence="1"/>
<evidence type="ECO:0000256" key="1">
    <source>
        <dbReference type="ARBA" id="ARBA00011982"/>
    </source>
</evidence>
<dbReference type="GO" id="GO:0061809">
    <property type="term" value="F:NAD+ nucleosidase activity, cyclic ADP-ribose generating"/>
    <property type="evidence" value="ECO:0007669"/>
    <property type="project" value="UniProtKB-EC"/>
</dbReference>
<dbReference type="InterPro" id="IPR042197">
    <property type="entry name" value="Apaf_helical"/>
</dbReference>
<keyword evidence="3" id="KW-0677">Repeat</keyword>
<sequence length="1528" mass="175430">MADVVSSSSSLVPNSDNKYDVFISFRGEETRKNFISHLYDALCRNEIQAYIDEESLKRGERISPALLTAIQQSKLSLVVFSKDYASSRWCLDELVHILKCKKKRGQIVLPVFYHVNPSDIRHQRESYGDAFVAHETRFKHDRNKVEEWRKALKKAANLSGFHLQQHDSEAIFVKNIVEDVLERLYNFPSSNAADDFQGLFGISRRLEKMESLLCINSPVPDVRIIGIWGMGGIGKTTLAEALYKRFSSEFEGCFFTNVKEDVSKHGLKSVKEDLFCKLLKRKSVDMDSYFKDVQLRRKKVLVVLDNVDEIEQLECLVGEIHDVHQQEKGRFGVRSRVIVTSRDKKLLERIADDRIYEVDALDSKEERSLLYLKAFKRDSPGAEYADLIERVLDYANGNPLALKVLGSYLHSRTREEWKSALSELKKAPNEEIQRVLRISYDGLDRVKKSIFLDIACFLKGEDRYFVEGILGGESHIGINVLIERSLITMKDCKLRMHDLIQEMGWEIVNQESSKVVDKRSRLWNAQDIVHVLENNYKDTISIEGIFLDMSKIDEDLCLEPAVFEEMSNLRLLKIHNSDPKNPGKKFKVYLHQGLRYLPNSLRYLSWRSYPSKTLPIKFRQASLVELEMPRSQLTQLWDGVQPFVNLKRIDFSYSEQLAKIPDLSLASRLQSVNLSHCTSLVEIPPLNFQVFDDLKSTDWLTFGFLDLSYCTNLKILPELSGNIKFLRLTWSKIKELPSSIRSLENLLYIDLRGCENQEILPELPRNIERLDLSYTSIREMPTTSIECLRGVRVIHMWGCTRLESLPSNLCELEALTELHLDGCSNLKNFPEILEPMENLKYLCLEETGIQELPSSFANIIWLHKLSMNCCRNLKTIPKCLGTLSCLEELLLCDCNISEIPHWIGSLSSLTRLALNENMFASIPLSIKQLRKLVRLDISYCRNLLSLPELPSSIRELHADGCLSMEMFLTSRPTLTQGFWVNENIRFMFCGCLKLDQSACDIMAMDFLRRVICNAMIVRLADQYAFINPVHAIQSEFRVSHIKVCYPGNRIPKWMTCQSEGSSTLTIKLPSNWDRANFSGFVACIVLSFEELYWNQRRDLDIFFEVHLKTKQGQSHRSGSFSMILEGEFFGHEDGKEFLRSDHVFMWYDYHKNFLKMYNEDFDAVEISFDFGCIERTGISYSTRERECSFKYKVKRCGIHMLYAENVLAMTKVFNNMSIQCKKHMLEAKEIGSNSLEHVQSLQGSGNIEELEQDFQLNVMEAFSEDLQTLYDLFSVEASSYDIGSLTSAPWKSDDRIRSPSRDTKIVLPLSTDLESSLPEADAHENVNNPSSLEIVPRFNDFFGMEVPFHEERNFAGPSRDSTVQTDDVEDDDSYEKSSNGSHGEQTDDIEDEDSYEESSNGSDGDQTDDFKDDVLELSTHEEFSIGSDGDNQIGEVEEDKSDAIIIDKPEPGATQVIKFDTNESRAKCFDFCHCLSFLSQILVLSLHLISQNGSKQTEEIEISFVEIAAFSRNTLKMRISVSFVYVFV</sequence>
<dbReference type="SUPFAM" id="SSF52540">
    <property type="entry name" value="P-loop containing nucleoside triphosphate hydrolases"/>
    <property type="match status" value="1"/>
</dbReference>
<feature type="compositionally biased region" description="Acidic residues" evidence="7">
    <location>
        <begin position="1386"/>
        <end position="1396"/>
    </location>
</feature>
<dbReference type="SMART" id="SM00255">
    <property type="entry name" value="TIR"/>
    <property type="match status" value="1"/>
</dbReference>
<evidence type="ECO:0000313" key="9">
    <source>
        <dbReference type="EMBL" id="EXC27508.1"/>
    </source>
</evidence>
<feature type="region of interest" description="Disordered" evidence="7">
    <location>
        <begin position="1352"/>
        <end position="1410"/>
    </location>
</feature>
<dbReference type="InterPro" id="IPR002182">
    <property type="entry name" value="NB-ARC"/>
</dbReference>
<keyword evidence="10" id="KW-1185">Reference proteome</keyword>
<dbReference type="InterPro" id="IPR003593">
    <property type="entry name" value="AAA+_ATPase"/>
</dbReference>
<dbReference type="Pfam" id="PF07725">
    <property type="entry name" value="LRR_3"/>
    <property type="match status" value="1"/>
</dbReference>
<dbReference type="InterPro" id="IPR045344">
    <property type="entry name" value="C-JID"/>
</dbReference>
<feature type="domain" description="TIR" evidence="8">
    <location>
        <begin position="17"/>
        <end position="184"/>
    </location>
</feature>
<accession>W9SGD4</accession>
<dbReference type="Pfam" id="PF20160">
    <property type="entry name" value="C-JID"/>
    <property type="match status" value="1"/>
</dbReference>
<dbReference type="Gene3D" id="3.40.50.300">
    <property type="entry name" value="P-loop containing nucleotide triphosphate hydrolases"/>
    <property type="match status" value="1"/>
</dbReference>
<evidence type="ECO:0000256" key="7">
    <source>
        <dbReference type="SAM" id="MobiDB-lite"/>
    </source>
</evidence>
<dbReference type="Pfam" id="PF01582">
    <property type="entry name" value="TIR"/>
    <property type="match status" value="1"/>
</dbReference>
<dbReference type="Pfam" id="PF23282">
    <property type="entry name" value="WHD_ROQ1"/>
    <property type="match status" value="1"/>
</dbReference>
<dbReference type="InterPro" id="IPR058192">
    <property type="entry name" value="WHD_ROQ1-like"/>
</dbReference>
<dbReference type="InterPro" id="IPR000157">
    <property type="entry name" value="TIR_dom"/>
</dbReference>
<dbReference type="SUPFAM" id="SSF52058">
    <property type="entry name" value="L domain-like"/>
    <property type="match status" value="2"/>
</dbReference>
<dbReference type="PANTHER" id="PTHR11017">
    <property type="entry name" value="LEUCINE-RICH REPEAT-CONTAINING PROTEIN"/>
    <property type="match status" value="1"/>
</dbReference>
<evidence type="ECO:0000256" key="2">
    <source>
        <dbReference type="ARBA" id="ARBA00022614"/>
    </source>
</evidence>
<dbReference type="InterPro" id="IPR027417">
    <property type="entry name" value="P-loop_NTPase"/>
</dbReference>
<reference evidence="10" key="1">
    <citation type="submission" date="2013-01" db="EMBL/GenBank/DDBJ databases">
        <title>Draft Genome Sequence of a Mulberry Tree, Morus notabilis C.K. Schneid.</title>
        <authorList>
            <person name="He N."/>
            <person name="Zhao S."/>
        </authorList>
    </citation>
    <scope>NUCLEOTIDE SEQUENCE</scope>
</reference>
<evidence type="ECO:0000256" key="3">
    <source>
        <dbReference type="ARBA" id="ARBA00022737"/>
    </source>
</evidence>
<evidence type="ECO:0000313" key="10">
    <source>
        <dbReference type="Proteomes" id="UP000030645"/>
    </source>
</evidence>
<protein>
    <recommendedName>
        <fullName evidence="1">ADP-ribosyl cyclase/cyclic ADP-ribose hydrolase</fullName>
        <ecNumber evidence="1">3.2.2.6</ecNumber>
    </recommendedName>
</protein>
<dbReference type="PROSITE" id="PS50104">
    <property type="entry name" value="TIR"/>
    <property type="match status" value="1"/>
</dbReference>
<dbReference type="Gene3D" id="3.40.50.10140">
    <property type="entry name" value="Toll/interleukin-1 receptor homology (TIR) domain"/>
    <property type="match status" value="1"/>
</dbReference>